<keyword evidence="3" id="KW-1185">Reference proteome</keyword>
<evidence type="ECO:0000313" key="2">
    <source>
        <dbReference type="EMBL" id="SIO29546.1"/>
    </source>
</evidence>
<protein>
    <submittedName>
        <fullName evidence="2">Uncharacterized protein</fullName>
    </submittedName>
</protein>
<dbReference type="AlphaFoldDB" id="A0A1N6IC00"/>
<evidence type="ECO:0000313" key="3">
    <source>
        <dbReference type="Proteomes" id="UP000184782"/>
    </source>
</evidence>
<keyword evidence="1" id="KW-1133">Transmembrane helix</keyword>
<feature type="transmembrane region" description="Helical" evidence="1">
    <location>
        <begin position="5"/>
        <end position="24"/>
    </location>
</feature>
<sequence>MVTNILFTILTLISIFGGIKFGYFHSHTPPLPFVISSLLVIIGIFVIFFKKILFQNKTNFGIHLMIIGVNLVIVLFCLSPIFN</sequence>
<feature type="transmembrane region" description="Helical" evidence="1">
    <location>
        <begin position="30"/>
        <end position="49"/>
    </location>
</feature>
<feature type="transmembrane region" description="Helical" evidence="1">
    <location>
        <begin position="61"/>
        <end position="82"/>
    </location>
</feature>
<accession>A0A1N6IC00</accession>
<evidence type="ECO:0000256" key="1">
    <source>
        <dbReference type="SAM" id="Phobius"/>
    </source>
</evidence>
<organism evidence="2 3">
    <name type="scientific">Chryseobacterium scophthalmum</name>
    <dbReference type="NCBI Taxonomy" id="59733"/>
    <lineage>
        <taxon>Bacteria</taxon>
        <taxon>Pseudomonadati</taxon>
        <taxon>Bacteroidota</taxon>
        <taxon>Flavobacteriia</taxon>
        <taxon>Flavobacteriales</taxon>
        <taxon>Weeksellaceae</taxon>
        <taxon>Chryseobacterium group</taxon>
        <taxon>Chryseobacterium</taxon>
    </lineage>
</organism>
<gene>
    <name evidence="2" type="ORF">SAMN05421769_3276</name>
</gene>
<proteinExistence type="predicted"/>
<reference evidence="3" key="1">
    <citation type="submission" date="2016-12" db="EMBL/GenBank/DDBJ databases">
        <authorList>
            <person name="Varghese N."/>
            <person name="Submissions S."/>
        </authorList>
    </citation>
    <scope>NUCLEOTIDE SEQUENCE [LARGE SCALE GENOMIC DNA]</scope>
    <source>
        <strain evidence="3">DSM 16779</strain>
    </source>
</reference>
<dbReference type="EMBL" id="FSRQ01000003">
    <property type="protein sequence ID" value="SIO29546.1"/>
    <property type="molecule type" value="Genomic_DNA"/>
</dbReference>
<keyword evidence="1" id="KW-0812">Transmembrane</keyword>
<name>A0A1N6IC00_9FLAO</name>
<dbReference type="Proteomes" id="UP000184782">
    <property type="component" value="Unassembled WGS sequence"/>
</dbReference>
<keyword evidence="1" id="KW-0472">Membrane</keyword>
<dbReference type="STRING" id="59733.SAMN05421769_3276"/>